<evidence type="ECO:0000256" key="3">
    <source>
        <dbReference type="ARBA" id="ARBA00023002"/>
    </source>
</evidence>
<dbReference type="Gene3D" id="3.40.50.720">
    <property type="entry name" value="NAD(P)-binding Rossmann-like Domain"/>
    <property type="match status" value="1"/>
</dbReference>
<keyword evidence="3" id="KW-0560">Oxidoreductase</keyword>
<comment type="caution">
    <text evidence="6">The sequence shown here is derived from an EMBL/GenBank/DDBJ whole genome shotgun (WGS) entry which is preliminary data.</text>
</comment>
<dbReference type="PANTHER" id="PTHR43618:SF4">
    <property type="entry name" value="SHORT CHAIN DEHYDROGENASE_REDUCTASE FAMILY (AFU_ORTHOLOGUE AFUA_7G04540)"/>
    <property type="match status" value="1"/>
</dbReference>
<feature type="compositionally biased region" description="Polar residues" evidence="5">
    <location>
        <begin position="237"/>
        <end position="255"/>
    </location>
</feature>
<organism evidence="6 7">
    <name type="scientific">Elaphomyces granulatus</name>
    <dbReference type="NCBI Taxonomy" id="519963"/>
    <lineage>
        <taxon>Eukaryota</taxon>
        <taxon>Fungi</taxon>
        <taxon>Dikarya</taxon>
        <taxon>Ascomycota</taxon>
        <taxon>Pezizomycotina</taxon>
        <taxon>Eurotiomycetes</taxon>
        <taxon>Eurotiomycetidae</taxon>
        <taxon>Eurotiales</taxon>
        <taxon>Elaphomycetaceae</taxon>
        <taxon>Elaphomyces</taxon>
    </lineage>
</organism>
<proteinExistence type="inferred from homology"/>
<comment type="similarity">
    <text evidence="1 4">Belongs to the short-chain dehydrogenases/reductases (SDR) family.</text>
</comment>
<dbReference type="PRINTS" id="PR00080">
    <property type="entry name" value="SDRFAMILY"/>
</dbReference>
<dbReference type="PANTHER" id="PTHR43618">
    <property type="entry name" value="7-ALPHA-HYDROXYSTEROID DEHYDROGENASE"/>
    <property type="match status" value="1"/>
</dbReference>
<dbReference type="InterPro" id="IPR052178">
    <property type="entry name" value="Sec_Metab_Biosynth_SDR"/>
</dbReference>
<gene>
    <name evidence="6" type="ORF">Egran_07040</name>
</gene>
<name>A0A232LM06_9EURO</name>
<dbReference type="GO" id="GO:0016491">
    <property type="term" value="F:oxidoreductase activity"/>
    <property type="evidence" value="ECO:0007669"/>
    <property type="project" value="UniProtKB-KW"/>
</dbReference>
<dbReference type="PROSITE" id="PS00061">
    <property type="entry name" value="ADH_SHORT"/>
    <property type="match status" value="1"/>
</dbReference>
<dbReference type="PRINTS" id="PR00081">
    <property type="entry name" value="GDHRDH"/>
</dbReference>
<sequence>MASLVSRNAGLEVSKLFDVSHVTAVLSGGGSGLGLMITQALVANGAKVYVVERREEAMRTVMALYNTGPGEIIPMVADISKKEEVQRISSEVASKEPHGIQLLVNNAGIAKDEETRYETHGQPNLKDAQAISDFFMKSNPQSWADSFQTNVMAQFFMSMAFLPLLASGCDIVPGYTSSIVQISSNSGFLKSNTRGYISYSASKAATTHLARMLATTLSETRVRVNTIAPGTFPTEMTAGSSGPDQKSTLVRTPSNAAGRAGRESDIGATVLLLASIGGSFYNHQILFPDGGETLVEPAAI</sequence>
<dbReference type="OrthoDB" id="2962696at2759"/>
<dbReference type="InterPro" id="IPR036291">
    <property type="entry name" value="NAD(P)-bd_dom_sf"/>
</dbReference>
<evidence type="ECO:0000256" key="4">
    <source>
        <dbReference type="RuleBase" id="RU000363"/>
    </source>
</evidence>
<feature type="region of interest" description="Disordered" evidence="5">
    <location>
        <begin position="232"/>
        <end position="261"/>
    </location>
</feature>
<dbReference type="AlphaFoldDB" id="A0A232LM06"/>
<dbReference type="SUPFAM" id="SSF51735">
    <property type="entry name" value="NAD(P)-binding Rossmann-fold domains"/>
    <property type="match status" value="1"/>
</dbReference>
<keyword evidence="7" id="KW-1185">Reference proteome</keyword>
<dbReference type="EMBL" id="NPHW01007432">
    <property type="protein sequence ID" value="OXV05192.1"/>
    <property type="molecule type" value="Genomic_DNA"/>
</dbReference>
<reference evidence="6 7" key="1">
    <citation type="journal article" date="2015" name="Environ. Microbiol.">
        <title>Metagenome sequence of Elaphomyces granulatus from sporocarp tissue reveals Ascomycota ectomycorrhizal fingerprints of genome expansion and a Proteobacteria-rich microbiome.</title>
        <authorList>
            <person name="Quandt C.A."/>
            <person name="Kohler A."/>
            <person name="Hesse C.N."/>
            <person name="Sharpton T.J."/>
            <person name="Martin F."/>
            <person name="Spatafora J.W."/>
        </authorList>
    </citation>
    <scope>NUCLEOTIDE SEQUENCE [LARGE SCALE GENOMIC DNA]</scope>
    <source>
        <strain evidence="6 7">OSC145934</strain>
    </source>
</reference>
<protein>
    <submittedName>
        <fullName evidence="6">Uncharacterized protein</fullName>
    </submittedName>
</protein>
<evidence type="ECO:0000313" key="6">
    <source>
        <dbReference type="EMBL" id="OXV05192.1"/>
    </source>
</evidence>
<accession>A0A232LM06</accession>
<dbReference type="Proteomes" id="UP000243515">
    <property type="component" value="Unassembled WGS sequence"/>
</dbReference>
<evidence type="ECO:0000256" key="1">
    <source>
        <dbReference type="ARBA" id="ARBA00006484"/>
    </source>
</evidence>
<keyword evidence="2" id="KW-0521">NADP</keyword>
<evidence type="ECO:0000256" key="2">
    <source>
        <dbReference type="ARBA" id="ARBA00022857"/>
    </source>
</evidence>
<dbReference type="InterPro" id="IPR020904">
    <property type="entry name" value="Sc_DH/Rdtase_CS"/>
</dbReference>
<dbReference type="Pfam" id="PF00106">
    <property type="entry name" value="adh_short"/>
    <property type="match status" value="1"/>
</dbReference>
<evidence type="ECO:0000256" key="5">
    <source>
        <dbReference type="SAM" id="MobiDB-lite"/>
    </source>
</evidence>
<evidence type="ECO:0000313" key="7">
    <source>
        <dbReference type="Proteomes" id="UP000243515"/>
    </source>
</evidence>
<dbReference type="InterPro" id="IPR002347">
    <property type="entry name" value="SDR_fam"/>
</dbReference>